<reference evidence="2" key="2">
    <citation type="journal article" date="2015" name="Data Brief">
        <title>Shoot transcriptome of the giant reed, Arundo donax.</title>
        <authorList>
            <person name="Barrero R.A."/>
            <person name="Guerrero F.D."/>
            <person name="Moolhuijzen P."/>
            <person name="Goolsby J.A."/>
            <person name="Tidwell J."/>
            <person name="Bellgard S.E."/>
            <person name="Bellgard M.I."/>
        </authorList>
    </citation>
    <scope>NUCLEOTIDE SEQUENCE</scope>
    <source>
        <tissue evidence="2">Shoot tissue taken approximately 20 cm above the soil surface</tissue>
    </source>
</reference>
<proteinExistence type="predicted"/>
<organism evidence="2">
    <name type="scientific">Arundo donax</name>
    <name type="common">Giant reed</name>
    <name type="synonym">Donax arundinaceus</name>
    <dbReference type="NCBI Taxonomy" id="35708"/>
    <lineage>
        <taxon>Eukaryota</taxon>
        <taxon>Viridiplantae</taxon>
        <taxon>Streptophyta</taxon>
        <taxon>Embryophyta</taxon>
        <taxon>Tracheophyta</taxon>
        <taxon>Spermatophyta</taxon>
        <taxon>Magnoliopsida</taxon>
        <taxon>Liliopsida</taxon>
        <taxon>Poales</taxon>
        <taxon>Poaceae</taxon>
        <taxon>PACMAD clade</taxon>
        <taxon>Arundinoideae</taxon>
        <taxon>Arundineae</taxon>
        <taxon>Arundo</taxon>
    </lineage>
</organism>
<evidence type="ECO:0000313" key="2">
    <source>
        <dbReference type="EMBL" id="JAD36680.1"/>
    </source>
</evidence>
<feature type="compositionally biased region" description="Basic and acidic residues" evidence="1">
    <location>
        <begin position="11"/>
        <end position="20"/>
    </location>
</feature>
<dbReference type="AlphaFoldDB" id="A0A0A8ZIY0"/>
<protein>
    <submittedName>
        <fullName evidence="2">Uncharacterized protein</fullName>
    </submittedName>
</protein>
<sequence>MSSGLAAASLHHFEKTMSSG</sequence>
<reference evidence="2" key="1">
    <citation type="submission" date="2014-09" db="EMBL/GenBank/DDBJ databases">
        <authorList>
            <person name="Magalhaes I.L.F."/>
            <person name="Oliveira U."/>
            <person name="Santos F.R."/>
            <person name="Vidigal T.H.D.A."/>
            <person name="Brescovit A.D."/>
            <person name="Santos A.J."/>
        </authorList>
    </citation>
    <scope>NUCLEOTIDE SEQUENCE</scope>
    <source>
        <tissue evidence="2">Shoot tissue taken approximately 20 cm above the soil surface</tissue>
    </source>
</reference>
<accession>A0A0A8ZIY0</accession>
<evidence type="ECO:0000256" key="1">
    <source>
        <dbReference type="SAM" id="MobiDB-lite"/>
    </source>
</evidence>
<name>A0A0A8ZIY0_ARUDO</name>
<feature type="region of interest" description="Disordered" evidence="1">
    <location>
        <begin position="1"/>
        <end position="20"/>
    </location>
</feature>
<dbReference type="EMBL" id="GBRH01261215">
    <property type="protein sequence ID" value="JAD36680.1"/>
    <property type="molecule type" value="Transcribed_RNA"/>
</dbReference>